<keyword evidence="2" id="KW-1185">Reference proteome</keyword>
<dbReference type="EMBL" id="CM056816">
    <property type="protein sequence ID" value="KAJ8633024.1"/>
    <property type="molecule type" value="Genomic_DNA"/>
</dbReference>
<proteinExistence type="predicted"/>
<comment type="caution">
    <text evidence="1">The sequence shown here is derived from an EMBL/GenBank/DDBJ whole genome shotgun (WGS) entry which is preliminary data.</text>
</comment>
<gene>
    <name evidence="1" type="ORF">MRB53_026360</name>
</gene>
<accession>A0ACC2LHZ4</accession>
<sequence>MSKSLLHLLNDKRWHVTLAPKGPLNSSPPVEAPLPLRSLLSDFPSFGKRKVDLPLPVFHGVAKVHTTSHNAALPFPGVISKLLVDMGKLAEPNEDIIIPKQKIDHFTLDKSKSHITSVELGDDDEGDTTGPSGTGPSGVGPSIVADLDAGMSRDDQMGEVAIHALNERIRHLEVRVDEGFAEIRQSLAEILDRLRSD</sequence>
<evidence type="ECO:0000313" key="1">
    <source>
        <dbReference type="EMBL" id="KAJ8633024.1"/>
    </source>
</evidence>
<dbReference type="Proteomes" id="UP001234297">
    <property type="component" value="Chromosome 8"/>
</dbReference>
<reference evidence="1 2" key="1">
    <citation type="journal article" date="2022" name="Hortic Res">
        <title>A haplotype resolved chromosomal level avocado genome allows analysis of novel avocado genes.</title>
        <authorList>
            <person name="Nath O."/>
            <person name="Fletcher S.J."/>
            <person name="Hayward A."/>
            <person name="Shaw L.M."/>
            <person name="Masouleh A.K."/>
            <person name="Furtado A."/>
            <person name="Henry R.J."/>
            <person name="Mitter N."/>
        </authorList>
    </citation>
    <scope>NUCLEOTIDE SEQUENCE [LARGE SCALE GENOMIC DNA]</scope>
    <source>
        <strain evidence="2">cv. Hass</strain>
    </source>
</reference>
<organism evidence="1 2">
    <name type="scientific">Persea americana</name>
    <name type="common">Avocado</name>
    <dbReference type="NCBI Taxonomy" id="3435"/>
    <lineage>
        <taxon>Eukaryota</taxon>
        <taxon>Viridiplantae</taxon>
        <taxon>Streptophyta</taxon>
        <taxon>Embryophyta</taxon>
        <taxon>Tracheophyta</taxon>
        <taxon>Spermatophyta</taxon>
        <taxon>Magnoliopsida</taxon>
        <taxon>Magnoliidae</taxon>
        <taxon>Laurales</taxon>
        <taxon>Lauraceae</taxon>
        <taxon>Persea</taxon>
    </lineage>
</organism>
<name>A0ACC2LHZ4_PERAE</name>
<evidence type="ECO:0000313" key="2">
    <source>
        <dbReference type="Proteomes" id="UP001234297"/>
    </source>
</evidence>
<protein>
    <submittedName>
        <fullName evidence="1">Uncharacterized protein</fullName>
    </submittedName>
</protein>